<feature type="domain" description="DUF4005" evidence="4">
    <location>
        <begin position="192"/>
        <end position="258"/>
    </location>
</feature>
<accession>A0A200Q6I4</accession>
<dbReference type="OrthoDB" id="696085at2759"/>
<evidence type="ECO:0000256" key="2">
    <source>
        <dbReference type="ARBA" id="ARBA00024341"/>
    </source>
</evidence>
<dbReference type="Proteomes" id="UP000195402">
    <property type="component" value="Unassembled WGS sequence"/>
</dbReference>
<feature type="compositionally biased region" description="Basic and acidic residues" evidence="3">
    <location>
        <begin position="156"/>
        <end position="169"/>
    </location>
</feature>
<protein>
    <submittedName>
        <fullName evidence="5">IQ motif</fullName>
    </submittedName>
</protein>
<dbReference type="EMBL" id="MVGT01002956">
    <property type="protein sequence ID" value="OVA06110.1"/>
    <property type="molecule type" value="Genomic_DNA"/>
</dbReference>
<dbReference type="PANTHER" id="PTHR32295">
    <property type="entry name" value="IQ-DOMAIN 5-RELATED"/>
    <property type="match status" value="1"/>
</dbReference>
<dbReference type="InParanoid" id="A0A200Q6I4"/>
<name>A0A200Q6I4_MACCD</name>
<dbReference type="InterPro" id="IPR025064">
    <property type="entry name" value="DUF4005"/>
</dbReference>
<reference evidence="5 6" key="1">
    <citation type="journal article" date="2017" name="Mol. Plant">
        <title>The Genome of Medicinal Plant Macleaya cordata Provides New Insights into Benzylisoquinoline Alkaloids Metabolism.</title>
        <authorList>
            <person name="Liu X."/>
            <person name="Liu Y."/>
            <person name="Huang P."/>
            <person name="Ma Y."/>
            <person name="Qing Z."/>
            <person name="Tang Q."/>
            <person name="Cao H."/>
            <person name="Cheng P."/>
            <person name="Zheng Y."/>
            <person name="Yuan Z."/>
            <person name="Zhou Y."/>
            <person name="Liu J."/>
            <person name="Tang Z."/>
            <person name="Zhuo Y."/>
            <person name="Zhang Y."/>
            <person name="Yu L."/>
            <person name="Huang J."/>
            <person name="Yang P."/>
            <person name="Peng Q."/>
            <person name="Zhang J."/>
            <person name="Jiang W."/>
            <person name="Zhang Z."/>
            <person name="Lin K."/>
            <person name="Ro D.K."/>
            <person name="Chen X."/>
            <person name="Xiong X."/>
            <person name="Shang Y."/>
            <person name="Huang S."/>
            <person name="Zeng J."/>
        </authorList>
    </citation>
    <scope>NUCLEOTIDE SEQUENCE [LARGE SCALE GENOMIC DNA]</scope>
    <source>
        <strain evidence="6">cv. BLH2017</strain>
        <tissue evidence="5">Root</tissue>
    </source>
</reference>
<dbReference type="Pfam" id="PF13178">
    <property type="entry name" value="DUF4005"/>
    <property type="match status" value="1"/>
</dbReference>
<sequence>MAKKRSWFHFLKRLCVTEANSKPEQARKALRALKGLVRLQAMVRGRAVRRQAITSLKGLQSLVKIQSQVRARRVKMAEDSRIDADKEHLLRQNKELVLMELNTRRSSEDPQSAEGCSAILVSRQESLIRRKQAKQYLLNHQEKKLDSVFSSFSSSREIEGRSEHKMREFSEEEQSTGLSYSISLPRRSFHQPKRCSISENDTYSSSSSIPNYMSPTESAKAKARSISMPKQRLGYSDSYSDLGSSPSKNRLSFSSASSDLKTFKPPNFQQISPRLKSLSVPIKSRRTWKDLSINSECSLLNLDHEIIFK</sequence>
<evidence type="ECO:0000259" key="4">
    <source>
        <dbReference type="Pfam" id="PF13178"/>
    </source>
</evidence>
<gene>
    <name evidence="5" type="ORF">BVC80_93g16</name>
</gene>
<feature type="compositionally biased region" description="Polar residues" evidence="3">
    <location>
        <begin position="197"/>
        <end position="217"/>
    </location>
</feature>
<evidence type="ECO:0000313" key="6">
    <source>
        <dbReference type="Proteomes" id="UP000195402"/>
    </source>
</evidence>
<dbReference type="GO" id="GO:0005516">
    <property type="term" value="F:calmodulin binding"/>
    <property type="evidence" value="ECO:0007669"/>
    <property type="project" value="UniProtKB-KW"/>
</dbReference>
<dbReference type="PROSITE" id="PS50096">
    <property type="entry name" value="IQ"/>
    <property type="match status" value="1"/>
</dbReference>
<organism evidence="5 6">
    <name type="scientific">Macleaya cordata</name>
    <name type="common">Five-seeded plume-poppy</name>
    <name type="synonym">Bocconia cordata</name>
    <dbReference type="NCBI Taxonomy" id="56857"/>
    <lineage>
        <taxon>Eukaryota</taxon>
        <taxon>Viridiplantae</taxon>
        <taxon>Streptophyta</taxon>
        <taxon>Embryophyta</taxon>
        <taxon>Tracheophyta</taxon>
        <taxon>Spermatophyta</taxon>
        <taxon>Magnoliopsida</taxon>
        <taxon>Ranunculales</taxon>
        <taxon>Papaveraceae</taxon>
        <taxon>Papaveroideae</taxon>
        <taxon>Macleaya</taxon>
    </lineage>
</organism>
<evidence type="ECO:0000313" key="5">
    <source>
        <dbReference type="EMBL" id="OVA06110.1"/>
    </source>
</evidence>
<comment type="caution">
    <text evidence="5">The sequence shown here is derived from an EMBL/GenBank/DDBJ whole genome shotgun (WGS) entry which is preliminary data.</text>
</comment>
<dbReference type="STRING" id="56857.A0A200Q6I4"/>
<evidence type="ECO:0000256" key="1">
    <source>
        <dbReference type="ARBA" id="ARBA00022860"/>
    </source>
</evidence>
<dbReference type="PANTHER" id="PTHR32295:SF6">
    <property type="entry name" value="PROTEIN IQ-DOMAIN 18"/>
    <property type="match status" value="1"/>
</dbReference>
<keyword evidence="6" id="KW-1185">Reference proteome</keyword>
<evidence type="ECO:0000256" key="3">
    <source>
        <dbReference type="SAM" id="MobiDB-lite"/>
    </source>
</evidence>
<comment type="similarity">
    <text evidence="2">Belongs to the IQD family.</text>
</comment>
<keyword evidence="1" id="KW-0112">Calmodulin-binding</keyword>
<dbReference type="OMA" id="CARRFQI"/>
<dbReference type="AlphaFoldDB" id="A0A200Q6I4"/>
<feature type="region of interest" description="Disordered" evidence="3">
    <location>
        <begin position="156"/>
        <end position="227"/>
    </location>
</feature>
<proteinExistence type="inferred from homology"/>